<dbReference type="Proteomes" id="UP001193081">
    <property type="component" value="Unassembled WGS sequence"/>
</dbReference>
<dbReference type="InterPro" id="IPR050678">
    <property type="entry name" value="DNA_Partitioning_ATPase"/>
</dbReference>
<dbReference type="InterPro" id="IPR027417">
    <property type="entry name" value="P-loop_NTPase"/>
</dbReference>
<keyword evidence="3" id="KW-1185">Reference proteome</keyword>
<comment type="caution">
    <text evidence="2">The sequence shown here is derived from an EMBL/GenBank/DDBJ whole genome shotgun (WGS) entry which is preliminary data.</text>
</comment>
<dbReference type="InterPro" id="IPR025669">
    <property type="entry name" value="AAA_dom"/>
</dbReference>
<reference evidence="2 3" key="1">
    <citation type="submission" date="2021-03" db="EMBL/GenBank/DDBJ databases">
        <authorList>
            <person name="Grouzdev D.S."/>
        </authorList>
    </citation>
    <scope>NUCLEOTIDE SEQUENCE [LARGE SCALE GENOMIC DNA]</scope>
    <source>
        <strain evidence="2 3">M50-1</strain>
    </source>
</reference>
<dbReference type="CDD" id="cd02042">
    <property type="entry name" value="ParAB_family"/>
    <property type="match status" value="1"/>
</dbReference>
<evidence type="ECO:0000313" key="2">
    <source>
        <dbReference type="EMBL" id="MBP1465281.1"/>
    </source>
</evidence>
<organism evidence="2 3">
    <name type="scientific">Candidatus Chloroploca mongolica</name>
    <dbReference type="NCBI Taxonomy" id="2528176"/>
    <lineage>
        <taxon>Bacteria</taxon>
        <taxon>Bacillati</taxon>
        <taxon>Chloroflexota</taxon>
        <taxon>Chloroflexia</taxon>
        <taxon>Chloroflexales</taxon>
        <taxon>Chloroflexineae</taxon>
        <taxon>Oscillochloridaceae</taxon>
        <taxon>Candidatus Chloroploca</taxon>
    </lineage>
</organism>
<protein>
    <submittedName>
        <fullName evidence="2">AAA family ATPase</fullName>
    </submittedName>
</protein>
<sequence length="336" mass="36973">MLTQLGLLLFFILSCGDPCHYSTPPCSLTDSSFQLFWQNGPPSVACFARIAEILYNRCSDDNLIESGRCKQVEEPLESGRVRIIAIANQKGGVGKTTTAVNLAGHLAQRGQRVLLVDADPQGNATTSLGFAKRELSATTYDLLMQHPEAKQAIISSGRDHFDLVPADEDLAGAAVELVAAERRERRLQQALASLDTHYDHVLIDCPPSLGLLTLNALCAADSVLIPLQCEYLALEGLAQLKLTIDRVREGLNPRLRILGVLMTMYDGRTNLAQQVVNEVQRHFPRLIFRTLIPRSVRLSEAPSHGKLIAEYDPQSRGAISYAAFAEEVLQREERSS</sequence>
<evidence type="ECO:0000259" key="1">
    <source>
        <dbReference type="Pfam" id="PF13614"/>
    </source>
</evidence>
<dbReference type="PANTHER" id="PTHR13696">
    <property type="entry name" value="P-LOOP CONTAINING NUCLEOSIDE TRIPHOSPHATE HYDROLASE"/>
    <property type="match status" value="1"/>
</dbReference>
<accession>A0ABS4D774</accession>
<evidence type="ECO:0000313" key="3">
    <source>
        <dbReference type="Proteomes" id="UP001193081"/>
    </source>
</evidence>
<dbReference type="EMBL" id="SIJK02000007">
    <property type="protein sequence ID" value="MBP1465281.1"/>
    <property type="molecule type" value="Genomic_DNA"/>
</dbReference>
<dbReference type="Gene3D" id="3.40.50.300">
    <property type="entry name" value="P-loop containing nucleotide triphosphate hydrolases"/>
    <property type="match status" value="1"/>
</dbReference>
<dbReference type="SUPFAM" id="SSF52540">
    <property type="entry name" value="P-loop containing nucleoside triphosphate hydrolases"/>
    <property type="match status" value="1"/>
</dbReference>
<name>A0ABS4D774_9CHLR</name>
<feature type="domain" description="AAA" evidence="1">
    <location>
        <begin position="82"/>
        <end position="257"/>
    </location>
</feature>
<dbReference type="PANTHER" id="PTHR13696:SF52">
    <property type="entry name" value="PARA FAMILY PROTEIN CT_582"/>
    <property type="match status" value="1"/>
</dbReference>
<proteinExistence type="predicted"/>
<gene>
    <name evidence="2" type="ORF">EYB53_006140</name>
</gene>
<dbReference type="Pfam" id="PF13614">
    <property type="entry name" value="AAA_31"/>
    <property type="match status" value="1"/>
</dbReference>